<evidence type="ECO:0000313" key="10">
    <source>
        <dbReference type="EMBL" id="QVL34604.1"/>
    </source>
</evidence>
<comment type="similarity">
    <text evidence="1 5 9">Belongs to the histidinol dehydrogenase family.</text>
</comment>
<dbReference type="RefSeq" id="WP_213499751.1">
    <property type="nucleotide sequence ID" value="NZ_CP074694.1"/>
</dbReference>
<dbReference type="SUPFAM" id="SSF53720">
    <property type="entry name" value="ALDH-like"/>
    <property type="match status" value="1"/>
</dbReference>
<dbReference type="Gene3D" id="1.20.5.1300">
    <property type="match status" value="1"/>
</dbReference>
<dbReference type="PANTHER" id="PTHR21256">
    <property type="entry name" value="HISTIDINOL DEHYDROGENASE HDH"/>
    <property type="match status" value="1"/>
</dbReference>
<feature type="binding site" evidence="7">
    <location>
        <position position="351"/>
    </location>
    <ligand>
        <name>substrate</name>
    </ligand>
</feature>
<dbReference type="Gene3D" id="3.40.50.1980">
    <property type="entry name" value="Nitrogenase molybdenum iron protein domain"/>
    <property type="match status" value="2"/>
</dbReference>
<dbReference type="InterPro" id="IPR012131">
    <property type="entry name" value="Hstdl_DH"/>
</dbReference>
<dbReference type="KEGG" id="tsph:KIH39_12055"/>
<evidence type="ECO:0000256" key="7">
    <source>
        <dbReference type="PIRSR" id="PIRSR000099-3"/>
    </source>
</evidence>
<dbReference type="AlphaFoldDB" id="A0A8E6BAT4"/>
<evidence type="ECO:0000256" key="4">
    <source>
        <dbReference type="ARBA" id="ARBA00023002"/>
    </source>
</evidence>
<feature type="binding site" evidence="7">
    <location>
        <position position="261"/>
    </location>
    <ligand>
        <name>substrate</name>
    </ligand>
</feature>
<evidence type="ECO:0000256" key="5">
    <source>
        <dbReference type="PIRNR" id="PIRNR000099"/>
    </source>
</evidence>
<organism evidence="10 11">
    <name type="scientific">Telmatocola sphagniphila</name>
    <dbReference type="NCBI Taxonomy" id="1123043"/>
    <lineage>
        <taxon>Bacteria</taxon>
        <taxon>Pseudomonadati</taxon>
        <taxon>Planctomycetota</taxon>
        <taxon>Planctomycetia</taxon>
        <taxon>Gemmatales</taxon>
        <taxon>Gemmataceae</taxon>
    </lineage>
</organism>
<feature type="binding site" evidence="7">
    <location>
        <position position="283"/>
    </location>
    <ligand>
        <name>substrate</name>
    </ligand>
</feature>
<feature type="binding site" evidence="8">
    <location>
        <position position="384"/>
    </location>
    <ligand>
        <name>Zn(2+)</name>
        <dbReference type="ChEBI" id="CHEBI:29105"/>
    </ligand>
</feature>
<gene>
    <name evidence="10" type="primary">hisD</name>
    <name evidence="10" type="ORF">KIH39_12055</name>
</gene>
<dbReference type="GO" id="GO:0000105">
    <property type="term" value="P:L-histidine biosynthetic process"/>
    <property type="evidence" value="ECO:0007669"/>
    <property type="project" value="InterPro"/>
</dbReference>
<dbReference type="PIRSF" id="PIRSF000099">
    <property type="entry name" value="Histidinol_dh"/>
    <property type="match status" value="1"/>
</dbReference>
<feature type="binding site" evidence="7">
    <location>
        <position position="384"/>
    </location>
    <ligand>
        <name>substrate</name>
    </ligand>
</feature>
<evidence type="ECO:0000256" key="3">
    <source>
        <dbReference type="ARBA" id="ARBA00022833"/>
    </source>
</evidence>
<dbReference type="InterPro" id="IPR001692">
    <property type="entry name" value="Histidinol_DH_CS"/>
</dbReference>
<accession>A0A8E6BAT4</accession>
<evidence type="ECO:0000256" key="8">
    <source>
        <dbReference type="PIRSR" id="PIRSR000099-4"/>
    </source>
</evidence>
<reference evidence="10" key="1">
    <citation type="submission" date="2021-05" db="EMBL/GenBank/DDBJ databases">
        <title>Complete genome sequence of the cellulolytic planctomycete Telmatocola sphagniphila SP2T and characterization of the first cellulase from planctomycetes.</title>
        <authorList>
            <person name="Rakitin A.L."/>
            <person name="Beletsky A.V."/>
            <person name="Naumoff D.G."/>
            <person name="Kulichevskaya I.S."/>
            <person name="Mardanov A.V."/>
            <person name="Ravin N.V."/>
            <person name="Dedysh S.N."/>
        </authorList>
    </citation>
    <scope>NUCLEOTIDE SEQUENCE</scope>
    <source>
        <strain evidence="10">SP2T</strain>
    </source>
</reference>
<feature type="binding site" evidence="8">
    <location>
        <position position="283"/>
    </location>
    <ligand>
        <name>Zn(2+)</name>
        <dbReference type="ChEBI" id="CHEBI:29105"/>
    </ligand>
</feature>
<dbReference type="GO" id="GO:0005829">
    <property type="term" value="C:cytosol"/>
    <property type="evidence" value="ECO:0007669"/>
    <property type="project" value="TreeGrafter"/>
</dbReference>
<evidence type="ECO:0000313" key="11">
    <source>
        <dbReference type="Proteomes" id="UP000676194"/>
    </source>
</evidence>
<evidence type="ECO:0000256" key="9">
    <source>
        <dbReference type="RuleBase" id="RU004175"/>
    </source>
</evidence>
<feature type="active site" description="Proton acceptor" evidence="6">
    <location>
        <position position="350"/>
    </location>
</feature>
<evidence type="ECO:0000256" key="2">
    <source>
        <dbReference type="ARBA" id="ARBA00022723"/>
    </source>
</evidence>
<feature type="binding site" evidence="8">
    <location>
        <position position="443"/>
    </location>
    <ligand>
        <name>Zn(2+)</name>
        <dbReference type="ChEBI" id="CHEBI:29105"/>
    </ligand>
</feature>
<dbReference type="PROSITE" id="PS00611">
    <property type="entry name" value="HISOL_DEHYDROGENASE"/>
    <property type="match status" value="1"/>
</dbReference>
<dbReference type="GO" id="GO:0004399">
    <property type="term" value="F:histidinol dehydrogenase activity"/>
    <property type="evidence" value="ECO:0007669"/>
    <property type="project" value="UniProtKB-EC"/>
</dbReference>
<dbReference type="PANTHER" id="PTHR21256:SF2">
    <property type="entry name" value="HISTIDINE BIOSYNTHESIS TRIFUNCTIONAL PROTEIN"/>
    <property type="match status" value="1"/>
</dbReference>
<feature type="binding site" evidence="7">
    <location>
        <position position="443"/>
    </location>
    <ligand>
        <name>substrate</name>
    </ligand>
</feature>
<dbReference type="InterPro" id="IPR016161">
    <property type="entry name" value="Ald_DH/histidinol_DH"/>
</dbReference>
<dbReference type="GO" id="GO:0046872">
    <property type="term" value="F:metal ion binding"/>
    <property type="evidence" value="ECO:0007669"/>
    <property type="project" value="UniProtKB-KW"/>
</dbReference>
<dbReference type="Proteomes" id="UP000676194">
    <property type="component" value="Chromosome"/>
</dbReference>
<dbReference type="EMBL" id="CP074694">
    <property type="protein sequence ID" value="QVL34604.1"/>
    <property type="molecule type" value="Genomic_DNA"/>
</dbReference>
<keyword evidence="3 8" id="KW-0862">Zinc</keyword>
<name>A0A8E6BAT4_9BACT</name>
<comment type="cofactor">
    <cofactor evidence="8">
        <name>Zn(2+)</name>
        <dbReference type="ChEBI" id="CHEBI:29105"/>
    </cofactor>
    <text evidence="8">Binds 1 zinc ion per subunit.</text>
</comment>
<dbReference type="GO" id="GO:0051287">
    <property type="term" value="F:NAD binding"/>
    <property type="evidence" value="ECO:0007669"/>
    <property type="project" value="InterPro"/>
</dbReference>
<proteinExistence type="inferred from homology"/>
<protein>
    <submittedName>
        <fullName evidence="10">Histidinol dehydrogenase</fullName>
        <ecNumber evidence="10">1.1.1.23</ecNumber>
    </submittedName>
</protein>
<feature type="binding site" evidence="8">
    <location>
        <position position="286"/>
    </location>
    <ligand>
        <name>Zn(2+)</name>
        <dbReference type="ChEBI" id="CHEBI:29105"/>
    </ligand>
</feature>
<keyword evidence="4 5" id="KW-0560">Oxidoreductase</keyword>
<keyword evidence="11" id="KW-1185">Reference proteome</keyword>
<dbReference type="FunFam" id="3.40.50.1980:FF:000001">
    <property type="entry name" value="Histidinol dehydrogenase"/>
    <property type="match status" value="1"/>
</dbReference>
<dbReference type="NCBIfam" id="TIGR00069">
    <property type="entry name" value="hisD"/>
    <property type="match status" value="1"/>
</dbReference>
<feature type="active site" description="Proton acceptor" evidence="6">
    <location>
        <position position="351"/>
    </location>
</feature>
<feature type="binding site" evidence="7">
    <location>
        <position position="286"/>
    </location>
    <ligand>
        <name>substrate</name>
    </ligand>
</feature>
<evidence type="ECO:0000256" key="1">
    <source>
        <dbReference type="ARBA" id="ARBA00010178"/>
    </source>
</evidence>
<feature type="binding site" evidence="7">
    <location>
        <position position="438"/>
    </location>
    <ligand>
        <name>substrate</name>
    </ligand>
</feature>
<dbReference type="PRINTS" id="PR00083">
    <property type="entry name" value="HOLDHDRGNASE"/>
</dbReference>
<evidence type="ECO:0000256" key="6">
    <source>
        <dbReference type="PIRSR" id="PIRSR000099-1"/>
    </source>
</evidence>
<keyword evidence="2 8" id="KW-0479">Metal-binding</keyword>
<dbReference type="InterPro" id="IPR022695">
    <property type="entry name" value="Histidinol_DH_monofunct"/>
</dbReference>
<dbReference type="EC" id="1.1.1.23" evidence="10"/>
<sequence length="472" mass="50642">MAALKIRRIDCNESASTKHLAALQERMSHNQADIVSPSSRKLTQAVFGQPLTPLKVVEKICLDVKAKGLAAVLKYTEQFDKATVTAKTLRVSHEELVKAYQSASSEFLDCIRRLRDNIMQFQIGLLAKDATLPLSEHYELQLRYRPLRRVGICIPGGAAAYPSSLLMTVCPAQAAEVPEIVVVMPPTSNGANNLDMLAACHLLGVKEVYRVGGAQAVAALAYGVEGLPAVDMIVGPGNVFVSTAKQFVSNQVAIDCLAGPSEVIVVADETAQADFIALDLIAQAEHSPGVAILITWHAELLVEVEKHIVKQLAHLERGELAKAALEDYGCMILTKDKAEAIEIVNSLACEHLHIQTRDPEGFADKVDNAGAIFIGQFTPVALGDYAAGPSHVLPTGGSSRYASGLSANDFRKKTSIVNFTKTGLREVADDVILLAKKEGLTGHAASVQIRLRETLAARPPKKVVKPAVVAKK</sequence>
<dbReference type="Pfam" id="PF00815">
    <property type="entry name" value="Histidinol_dh"/>
    <property type="match status" value="1"/>
</dbReference>
<dbReference type="CDD" id="cd06572">
    <property type="entry name" value="Histidinol_dh"/>
    <property type="match status" value="1"/>
</dbReference>